<dbReference type="EnsemblPlants" id="AET5Gv20542500.5">
    <property type="protein sequence ID" value="AET5Gv20542500.5"/>
    <property type="gene ID" value="AET5Gv20542500"/>
</dbReference>
<reference evidence="1" key="3">
    <citation type="journal article" date="2017" name="Nature">
        <title>Genome sequence of the progenitor of the wheat D genome Aegilops tauschii.</title>
        <authorList>
            <person name="Luo M.C."/>
            <person name="Gu Y.Q."/>
            <person name="Puiu D."/>
            <person name="Wang H."/>
            <person name="Twardziok S.O."/>
            <person name="Deal K.R."/>
            <person name="Huo N."/>
            <person name="Zhu T."/>
            <person name="Wang L."/>
            <person name="Wang Y."/>
            <person name="McGuire P.E."/>
            <person name="Liu S."/>
            <person name="Long H."/>
            <person name="Ramasamy R.K."/>
            <person name="Rodriguez J.C."/>
            <person name="Van S.L."/>
            <person name="Yuan L."/>
            <person name="Wang Z."/>
            <person name="Xia Z."/>
            <person name="Xiao L."/>
            <person name="Anderson O.D."/>
            <person name="Ouyang S."/>
            <person name="Liang Y."/>
            <person name="Zimin A.V."/>
            <person name="Pertea G."/>
            <person name="Qi P."/>
            <person name="Bennetzen J.L."/>
            <person name="Dai X."/>
            <person name="Dawson M.W."/>
            <person name="Muller H.G."/>
            <person name="Kugler K."/>
            <person name="Rivarola-Duarte L."/>
            <person name="Spannagl M."/>
            <person name="Mayer K.F.X."/>
            <person name="Lu F.H."/>
            <person name="Bevan M.W."/>
            <person name="Leroy P."/>
            <person name="Li P."/>
            <person name="You F.M."/>
            <person name="Sun Q."/>
            <person name="Liu Z."/>
            <person name="Lyons E."/>
            <person name="Wicker T."/>
            <person name="Salzberg S.L."/>
            <person name="Devos K.M."/>
            <person name="Dvorak J."/>
        </authorList>
    </citation>
    <scope>NUCLEOTIDE SEQUENCE [LARGE SCALE GENOMIC DNA]</scope>
    <source>
        <strain evidence="1">cv. AL8/78</strain>
    </source>
</reference>
<dbReference type="SUPFAM" id="SSF57850">
    <property type="entry name" value="RING/U-box"/>
    <property type="match status" value="1"/>
</dbReference>
<dbReference type="Proteomes" id="UP000015105">
    <property type="component" value="Chromosome 5D"/>
</dbReference>
<sequence>MYANDYLHVHDEMFLFPWICRCGHHFCYLCGSAMAKGNHRCSKCKRTW</sequence>
<name>A0A453KX00_AEGTS</name>
<evidence type="ECO:0000313" key="1">
    <source>
        <dbReference type="EnsemblPlants" id="AET5Gv20542500.5"/>
    </source>
</evidence>
<keyword evidence="2" id="KW-1185">Reference proteome</keyword>
<reference evidence="2" key="2">
    <citation type="journal article" date="2017" name="Nat. Plants">
        <title>The Aegilops tauschii genome reveals multiple impacts of transposons.</title>
        <authorList>
            <person name="Zhao G."/>
            <person name="Zou C."/>
            <person name="Li K."/>
            <person name="Wang K."/>
            <person name="Li T."/>
            <person name="Gao L."/>
            <person name="Zhang X."/>
            <person name="Wang H."/>
            <person name="Yang Z."/>
            <person name="Liu X."/>
            <person name="Jiang W."/>
            <person name="Mao L."/>
            <person name="Kong X."/>
            <person name="Jiao Y."/>
            <person name="Jia J."/>
        </authorList>
    </citation>
    <scope>NUCLEOTIDE SEQUENCE [LARGE SCALE GENOMIC DNA]</scope>
    <source>
        <strain evidence="2">cv. AL8/78</strain>
    </source>
</reference>
<dbReference type="AlphaFoldDB" id="A0A453KX00"/>
<proteinExistence type="predicted"/>
<reference evidence="1" key="5">
    <citation type="journal article" date="2021" name="G3 (Bethesda)">
        <title>Aegilops tauschii genome assembly Aet v5.0 features greater sequence contiguity and improved annotation.</title>
        <authorList>
            <person name="Wang L."/>
            <person name="Zhu T."/>
            <person name="Rodriguez J.C."/>
            <person name="Deal K.R."/>
            <person name="Dubcovsky J."/>
            <person name="McGuire P.E."/>
            <person name="Lux T."/>
            <person name="Spannagl M."/>
            <person name="Mayer K.F.X."/>
            <person name="Baldrich P."/>
            <person name="Meyers B.C."/>
            <person name="Huo N."/>
            <person name="Gu Y.Q."/>
            <person name="Zhou H."/>
            <person name="Devos K.M."/>
            <person name="Bennetzen J.L."/>
            <person name="Unver T."/>
            <person name="Budak H."/>
            <person name="Gulick P.J."/>
            <person name="Galiba G."/>
            <person name="Kalapos B."/>
            <person name="Nelson D.R."/>
            <person name="Li P."/>
            <person name="You F.M."/>
            <person name="Luo M.C."/>
            <person name="Dvorak J."/>
        </authorList>
    </citation>
    <scope>NUCLEOTIDE SEQUENCE [LARGE SCALE GENOMIC DNA]</scope>
    <source>
        <strain evidence="1">cv. AL8/78</strain>
    </source>
</reference>
<protein>
    <submittedName>
        <fullName evidence="1">Uncharacterized protein</fullName>
    </submittedName>
</protein>
<evidence type="ECO:0000313" key="2">
    <source>
        <dbReference type="Proteomes" id="UP000015105"/>
    </source>
</evidence>
<accession>A0A453KX00</accession>
<dbReference type="Gramene" id="AET5Gv20542500.5">
    <property type="protein sequence ID" value="AET5Gv20542500.5"/>
    <property type="gene ID" value="AET5Gv20542500"/>
</dbReference>
<reference evidence="2" key="1">
    <citation type="journal article" date="2014" name="Science">
        <title>Ancient hybridizations among the ancestral genomes of bread wheat.</title>
        <authorList>
            <consortium name="International Wheat Genome Sequencing Consortium,"/>
            <person name="Marcussen T."/>
            <person name="Sandve S.R."/>
            <person name="Heier L."/>
            <person name="Spannagl M."/>
            <person name="Pfeifer M."/>
            <person name="Jakobsen K.S."/>
            <person name="Wulff B.B."/>
            <person name="Steuernagel B."/>
            <person name="Mayer K.F."/>
            <person name="Olsen O.A."/>
        </authorList>
    </citation>
    <scope>NUCLEOTIDE SEQUENCE [LARGE SCALE GENOMIC DNA]</scope>
    <source>
        <strain evidence="2">cv. AL8/78</strain>
    </source>
</reference>
<organism evidence="1 2">
    <name type="scientific">Aegilops tauschii subsp. strangulata</name>
    <name type="common">Goatgrass</name>
    <dbReference type="NCBI Taxonomy" id="200361"/>
    <lineage>
        <taxon>Eukaryota</taxon>
        <taxon>Viridiplantae</taxon>
        <taxon>Streptophyta</taxon>
        <taxon>Embryophyta</taxon>
        <taxon>Tracheophyta</taxon>
        <taxon>Spermatophyta</taxon>
        <taxon>Magnoliopsida</taxon>
        <taxon>Liliopsida</taxon>
        <taxon>Poales</taxon>
        <taxon>Poaceae</taxon>
        <taxon>BOP clade</taxon>
        <taxon>Pooideae</taxon>
        <taxon>Triticodae</taxon>
        <taxon>Triticeae</taxon>
        <taxon>Triticinae</taxon>
        <taxon>Aegilops</taxon>
    </lineage>
</organism>
<reference evidence="1" key="4">
    <citation type="submission" date="2019-03" db="UniProtKB">
        <authorList>
            <consortium name="EnsemblPlants"/>
        </authorList>
    </citation>
    <scope>IDENTIFICATION</scope>
</reference>